<reference evidence="2" key="1">
    <citation type="journal article" date="2019" name="Int. J. Syst. Evol. Microbiol.">
        <title>The Global Catalogue of Microorganisms (GCM) 10K type strain sequencing project: providing services to taxonomists for standard genome sequencing and annotation.</title>
        <authorList>
            <consortium name="The Broad Institute Genomics Platform"/>
            <consortium name="The Broad Institute Genome Sequencing Center for Infectious Disease"/>
            <person name="Wu L."/>
            <person name="Ma J."/>
        </authorList>
    </citation>
    <scope>NUCLEOTIDE SEQUENCE [LARGE SCALE GENOMIC DNA]</scope>
    <source>
        <strain evidence="2">JCM 16898</strain>
    </source>
</reference>
<dbReference type="CDD" id="cd00565">
    <property type="entry name" value="Ubl_ThiS"/>
    <property type="match status" value="1"/>
</dbReference>
<gene>
    <name evidence="1" type="primary">thiS</name>
    <name evidence="1" type="ORF">GCM10022222_44170</name>
</gene>
<evidence type="ECO:0000313" key="2">
    <source>
        <dbReference type="Proteomes" id="UP001500689"/>
    </source>
</evidence>
<evidence type="ECO:0000313" key="1">
    <source>
        <dbReference type="EMBL" id="GAA3555713.1"/>
    </source>
</evidence>
<dbReference type="NCBIfam" id="TIGR01683">
    <property type="entry name" value="thiS"/>
    <property type="match status" value="1"/>
</dbReference>
<sequence length="66" mass="6795">MELKINGQWQEFPDGSTVSEVLDAVGATRQGVAVAVNGEVVRRGDWAASVVPKGASIDVLTAVQGG</sequence>
<dbReference type="RefSeq" id="WP_344862709.1">
    <property type="nucleotide sequence ID" value="NZ_BAAAZN010000009.1"/>
</dbReference>
<dbReference type="Proteomes" id="UP001500689">
    <property type="component" value="Unassembled WGS sequence"/>
</dbReference>
<accession>A0ABP6WU33</accession>
<name>A0ABP6WU33_9PSEU</name>
<dbReference type="InterPro" id="IPR003749">
    <property type="entry name" value="ThiS/MoaD-like"/>
</dbReference>
<organism evidence="1 2">
    <name type="scientific">Amycolatopsis ultiminotia</name>
    <dbReference type="NCBI Taxonomy" id="543629"/>
    <lineage>
        <taxon>Bacteria</taxon>
        <taxon>Bacillati</taxon>
        <taxon>Actinomycetota</taxon>
        <taxon>Actinomycetes</taxon>
        <taxon>Pseudonocardiales</taxon>
        <taxon>Pseudonocardiaceae</taxon>
        <taxon>Amycolatopsis</taxon>
    </lineage>
</organism>
<dbReference type="InterPro" id="IPR010035">
    <property type="entry name" value="Thi_S"/>
</dbReference>
<keyword evidence="2" id="KW-1185">Reference proteome</keyword>
<comment type="caution">
    <text evidence="1">The sequence shown here is derived from an EMBL/GenBank/DDBJ whole genome shotgun (WGS) entry which is preliminary data.</text>
</comment>
<dbReference type="PANTHER" id="PTHR34472">
    <property type="entry name" value="SULFUR CARRIER PROTEIN THIS"/>
    <property type="match status" value="1"/>
</dbReference>
<dbReference type="Pfam" id="PF02597">
    <property type="entry name" value="ThiS"/>
    <property type="match status" value="1"/>
</dbReference>
<dbReference type="EMBL" id="BAAAZN010000009">
    <property type="protein sequence ID" value="GAA3555713.1"/>
    <property type="molecule type" value="Genomic_DNA"/>
</dbReference>
<dbReference type="InterPro" id="IPR016155">
    <property type="entry name" value="Mopterin_synth/thiamin_S_b"/>
</dbReference>
<proteinExistence type="predicted"/>
<dbReference type="PANTHER" id="PTHR34472:SF1">
    <property type="entry name" value="SULFUR CARRIER PROTEIN THIS"/>
    <property type="match status" value="1"/>
</dbReference>
<dbReference type="SUPFAM" id="SSF54285">
    <property type="entry name" value="MoaD/ThiS"/>
    <property type="match status" value="1"/>
</dbReference>
<protein>
    <submittedName>
        <fullName evidence="1">Sulfur carrier protein ThiS</fullName>
    </submittedName>
</protein>
<dbReference type="InterPro" id="IPR012675">
    <property type="entry name" value="Beta-grasp_dom_sf"/>
</dbReference>
<dbReference type="Gene3D" id="3.10.20.30">
    <property type="match status" value="1"/>
</dbReference>